<protein>
    <submittedName>
        <fullName evidence="2">Uncharacterized protein</fullName>
    </submittedName>
</protein>
<keyword evidence="1" id="KW-1133">Transmembrane helix</keyword>
<keyword evidence="1" id="KW-0812">Transmembrane</keyword>
<dbReference type="EMBL" id="QKKF02024710">
    <property type="protein sequence ID" value="RZF37303.1"/>
    <property type="molecule type" value="Genomic_DNA"/>
</dbReference>
<dbReference type="InParanoid" id="A0A482WUX6"/>
<name>A0A482WUX6_LAOST</name>
<sequence>MNAEQAGEVHGHGLGDGQLQDRKMMNVMLNPYFLVPQLIVLGFAPIILANLKMLVMKALMMNQMALSAAVFMTIKNMVFGPSTGPEIKYVNYGYPSSPTTRHKRATSNRPR</sequence>
<proteinExistence type="predicted"/>
<keyword evidence="1" id="KW-0472">Membrane</keyword>
<evidence type="ECO:0000256" key="1">
    <source>
        <dbReference type="SAM" id="Phobius"/>
    </source>
</evidence>
<dbReference type="Proteomes" id="UP000291343">
    <property type="component" value="Unassembled WGS sequence"/>
</dbReference>
<organism evidence="2 3">
    <name type="scientific">Laodelphax striatellus</name>
    <name type="common">Small brown planthopper</name>
    <name type="synonym">Delphax striatella</name>
    <dbReference type="NCBI Taxonomy" id="195883"/>
    <lineage>
        <taxon>Eukaryota</taxon>
        <taxon>Metazoa</taxon>
        <taxon>Ecdysozoa</taxon>
        <taxon>Arthropoda</taxon>
        <taxon>Hexapoda</taxon>
        <taxon>Insecta</taxon>
        <taxon>Pterygota</taxon>
        <taxon>Neoptera</taxon>
        <taxon>Paraneoptera</taxon>
        <taxon>Hemiptera</taxon>
        <taxon>Auchenorrhyncha</taxon>
        <taxon>Fulgoroidea</taxon>
        <taxon>Delphacidae</taxon>
        <taxon>Criomorphinae</taxon>
        <taxon>Laodelphax</taxon>
    </lineage>
</organism>
<dbReference type="OrthoDB" id="6628590at2759"/>
<evidence type="ECO:0000313" key="2">
    <source>
        <dbReference type="EMBL" id="RZF37303.1"/>
    </source>
</evidence>
<feature type="transmembrane region" description="Helical" evidence="1">
    <location>
        <begin position="32"/>
        <end position="51"/>
    </location>
</feature>
<comment type="caution">
    <text evidence="2">The sequence shown here is derived from an EMBL/GenBank/DDBJ whole genome shotgun (WGS) entry which is preliminary data.</text>
</comment>
<keyword evidence="3" id="KW-1185">Reference proteome</keyword>
<gene>
    <name evidence="2" type="ORF">LSTR_LSTR005635</name>
</gene>
<dbReference type="AlphaFoldDB" id="A0A482WUX6"/>
<evidence type="ECO:0000313" key="3">
    <source>
        <dbReference type="Proteomes" id="UP000291343"/>
    </source>
</evidence>
<reference evidence="2 3" key="1">
    <citation type="journal article" date="2017" name="Gigascience">
        <title>Genome sequence of the small brown planthopper, Laodelphax striatellus.</title>
        <authorList>
            <person name="Zhu J."/>
            <person name="Jiang F."/>
            <person name="Wang X."/>
            <person name="Yang P."/>
            <person name="Bao Y."/>
            <person name="Zhao W."/>
            <person name="Wang W."/>
            <person name="Lu H."/>
            <person name="Wang Q."/>
            <person name="Cui N."/>
            <person name="Li J."/>
            <person name="Chen X."/>
            <person name="Luo L."/>
            <person name="Yu J."/>
            <person name="Kang L."/>
            <person name="Cui F."/>
        </authorList>
    </citation>
    <scope>NUCLEOTIDE SEQUENCE [LARGE SCALE GENOMIC DNA]</scope>
    <source>
        <strain evidence="2">Lst14</strain>
    </source>
</reference>
<accession>A0A482WUX6</accession>